<dbReference type="GO" id="GO:1990481">
    <property type="term" value="P:mRNA pseudouridine synthesis"/>
    <property type="evidence" value="ECO:0007669"/>
    <property type="project" value="TreeGrafter"/>
</dbReference>
<dbReference type="Proteomes" id="UP000007718">
    <property type="component" value="Chromosome"/>
</dbReference>
<dbReference type="EC" id="5.4.99.25" evidence="5"/>
<dbReference type="InterPro" id="IPR032819">
    <property type="entry name" value="TruB_C"/>
</dbReference>
<evidence type="ECO:0000256" key="1">
    <source>
        <dbReference type="ARBA" id="ARBA00000385"/>
    </source>
</evidence>
<dbReference type="STRING" id="693977.Deipr_1268"/>
<name>F0RP08_DEIPM</name>
<evidence type="ECO:0000313" key="9">
    <source>
        <dbReference type="Proteomes" id="UP000007718"/>
    </source>
</evidence>
<dbReference type="AlphaFoldDB" id="F0RP08"/>
<dbReference type="CDD" id="cd02573">
    <property type="entry name" value="PseudoU_synth_EcTruB"/>
    <property type="match status" value="1"/>
</dbReference>
<feature type="domain" description="Pseudouridine synthase II N-terminal" evidence="6">
    <location>
        <begin position="22"/>
        <end position="167"/>
    </location>
</feature>
<dbReference type="GO" id="GO:0031119">
    <property type="term" value="P:tRNA pseudouridine synthesis"/>
    <property type="evidence" value="ECO:0007669"/>
    <property type="project" value="UniProtKB-UniRule"/>
</dbReference>
<dbReference type="InterPro" id="IPR014780">
    <property type="entry name" value="tRNA_psdUridine_synth_TruB"/>
</dbReference>
<evidence type="ECO:0000259" key="7">
    <source>
        <dbReference type="Pfam" id="PF16198"/>
    </source>
</evidence>
<dbReference type="OrthoDB" id="9802309at2"/>
<dbReference type="HAMAP" id="MF_01080">
    <property type="entry name" value="TruB_bact"/>
    <property type="match status" value="1"/>
</dbReference>
<comment type="catalytic activity">
    <reaction evidence="1 5">
        <text>uridine(55) in tRNA = pseudouridine(55) in tRNA</text>
        <dbReference type="Rhea" id="RHEA:42532"/>
        <dbReference type="Rhea" id="RHEA-COMP:10101"/>
        <dbReference type="Rhea" id="RHEA-COMP:10102"/>
        <dbReference type="ChEBI" id="CHEBI:65314"/>
        <dbReference type="ChEBI" id="CHEBI:65315"/>
        <dbReference type="EC" id="5.4.99.25"/>
    </reaction>
</comment>
<reference evidence="8 9" key="2">
    <citation type="journal article" date="2012" name="Stand. Genomic Sci.">
        <title>Complete genome sequence of the orange-red pigmented, radioresistant Deinococcus proteolyticus type strain (MRP(T)).</title>
        <authorList>
            <person name="Copeland A."/>
            <person name="Zeytun A."/>
            <person name="Yassawong M."/>
            <person name="Nolan M."/>
            <person name="Lucas S."/>
            <person name="Hammon N."/>
            <person name="Deshpande S."/>
            <person name="Cheng J.F."/>
            <person name="Han C."/>
            <person name="Tapia R."/>
            <person name="Goodwin L.A."/>
            <person name="Pitluck S."/>
            <person name="Mavromatis K."/>
            <person name="Liolios K."/>
            <person name="Pagani I."/>
            <person name="Ivanova N."/>
            <person name="Mikhailova N."/>
            <person name="Pati A."/>
            <person name="Chen A."/>
            <person name="Palaniappan K."/>
            <person name="Land M."/>
            <person name="Hauser L."/>
            <person name="Jeffries C.D."/>
            <person name="Brambilla E.M."/>
            <person name="Rohde M."/>
            <person name="Sikorski J."/>
            <person name="Pukall R."/>
            <person name="Goker M."/>
            <person name="Detter J.C."/>
            <person name="Woyke T."/>
            <person name="Bristow J."/>
            <person name="Eisen J.A."/>
            <person name="Markowitz V."/>
            <person name="Hugenholtz P."/>
            <person name="Kyrpides N.C."/>
            <person name="Klenk H.P."/>
            <person name="Lapidus A."/>
        </authorList>
    </citation>
    <scope>NUCLEOTIDE SEQUENCE [LARGE SCALE GENOMIC DNA]</scope>
    <source>
        <strain evidence="9">ATCC 35074 / DSM 20540 / JCM 6276 / NBRC 101906 / NCIMB 13154 / VKM Ac-1939 / CCM 2703 / MRP</strain>
    </source>
</reference>
<comment type="function">
    <text evidence="5">Responsible for synthesis of pseudouridine from uracil-55 in the psi GC loop of transfer RNAs.</text>
</comment>
<dbReference type="GO" id="GO:0160148">
    <property type="term" value="F:tRNA pseudouridine(55) synthase activity"/>
    <property type="evidence" value="ECO:0007669"/>
    <property type="project" value="UniProtKB-EC"/>
</dbReference>
<evidence type="ECO:0000313" key="8">
    <source>
        <dbReference type="EMBL" id="ADY26417.1"/>
    </source>
</evidence>
<feature type="active site" description="Nucleophile" evidence="5">
    <location>
        <position position="37"/>
    </location>
</feature>
<dbReference type="GO" id="GO:0003723">
    <property type="term" value="F:RNA binding"/>
    <property type="evidence" value="ECO:0007669"/>
    <property type="project" value="InterPro"/>
</dbReference>
<dbReference type="Gene3D" id="3.30.2350.10">
    <property type="entry name" value="Pseudouridine synthase"/>
    <property type="match status" value="1"/>
</dbReference>
<dbReference type="eggNOG" id="COG0130">
    <property type="taxonomic scope" value="Bacteria"/>
</dbReference>
<organism evidence="8 9">
    <name type="scientific">Deinococcus proteolyticus (strain ATCC 35074 / DSM 20540 / JCM 6276 / NBRC 101906 / NCIMB 13154 / VKM Ac-1939 / CCM 2703 / MRP)</name>
    <dbReference type="NCBI Taxonomy" id="693977"/>
    <lineage>
        <taxon>Bacteria</taxon>
        <taxon>Thermotogati</taxon>
        <taxon>Deinococcota</taxon>
        <taxon>Deinococci</taxon>
        <taxon>Deinococcales</taxon>
        <taxon>Deinococcaceae</taxon>
        <taxon>Deinococcus</taxon>
    </lineage>
</organism>
<evidence type="ECO:0000256" key="5">
    <source>
        <dbReference type="HAMAP-Rule" id="MF_01080"/>
    </source>
</evidence>
<keyword evidence="9" id="KW-1185">Reference proteome</keyword>
<dbReference type="NCBIfam" id="TIGR00431">
    <property type="entry name" value="TruB"/>
    <property type="match status" value="1"/>
</dbReference>
<dbReference type="SUPFAM" id="SSF55120">
    <property type="entry name" value="Pseudouridine synthase"/>
    <property type="match status" value="1"/>
</dbReference>
<proteinExistence type="inferred from homology"/>
<keyword evidence="4 5" id="KW-0413">Isomerase</keyword>
<keyword evidence="3 5" id="KW-0819">tRNA processing</keyword>
<dbReference type="EMBL" id="CP002536">
    <property type="protein sequence ID" value="ADY26417.1"/>
    <property type="molecule type" value="Genomic_DNA"/>
</dbReference>
<dbReference type="InterPro" id="IPR020103">
    <property type="entry name" value="PsdUridine_synth_cat_dom_sf"/>
</dbReference>
<gene>
    <name evidence="5" type="primary">truB</name>
    <name evidence="8" type="ordered locus">Deipr_1268</name>
</gene>
<feature type="domain" description="tRNA pseudouridylate synthase B C-terminal" evidence="7">
    <location>
        <begin position="205"/>
        <end position="247"/>
    </location>
</feature>
<dbReference type="PANTHER" id="PTHR13767:SF2">
    <property type="entry name" value="PSEUDOURIDYLATE SYNTHASE TRUB1"/>
    <property type="match status" value="1"/>
</dbReference>
<dbReference type="Pfam" id="PF01509">
    <property type="entry name" value="TruB_N"/>
    <property type="match status" value="1"/>
</dbReference>
<dbReference type="RefSeq" id="WP_013615026.1">
    <property type="nucleotide sequence ID" value="NC_015161.1"/>
</dbReference>
<dbReference type="KEGG" id="dpt:Deipr_1268"/>
<protein>
    <recommendedName>
        <fullName evidence="5">tRNA pseudouridine synthase B</fullName>
        <ecNumber evidence="5">5.4.99.25</ecNumber>
    </recommendedName>
    <alternativeName>
        <fullName evidence="5">tRNA pseudouridine(55) synthase</fullName>
        <shortName evidence="5">Psi55 synthase</shortName>
    </alternativeName>
    <alternativeName>
        <fullName evidence="5">tRNA pseudouridylate synthase</fullName>
    </alternativeName>
    <alternativeName>
        <fullName evidence="5">tRNA-uridine isomerase</fullName>
    </alternativeName>
</protein>
<evidence type="ECO:0000256" key="3">
    <source>
        <dbReference type="ARBA" id="ARBA00022694"/>
    </source>
</evidence>
<dbReference type="InterPro" id="IPR002501">
    <property type="entry name" value="PsdUridine_synth_N"/>
</dbReference>
<reference evidence="9" key="1">
    <citation type="submission" date="2011-02" db="EMBL/GenBank/DDBJ databases">
        <title>The complete sequence of chromosome of Deinococcus proteolyticus DSM 20540.</title>
        <authorList>
            <consortium name="US DOE Joint Genome Institute (JGI-PGF)"/>
            <person name="Lucas S."/>
            <person name="Copeland A."/>
            <person name="Lapidus A."/>
            <person name="Bruce D."/>
            <person name="Goodwin L."/>
            <person name="Pitluck S."/>
            <person name="Kyrpides N."/>
            <person name="Mavromatis K."/>
            <person name="Pagani I."/>
            <person name="Ivanova N."/>
            <person name="Ovchinnikova G."/>
            <person name="Zeytun A."/>
            <person name="Detter J.C."/>
            <person name="Han C."/>
            <person name="Land M."/>
            <person name="Hauser L."/>
            <person name="Markowitz V."/>
            <person name="Cheng J.-F."/>
            <person name="Hugenholtz P."/>
            <person name="Woyke T."/>
            <person name="Wu D."/>
            <person name="Pukall R."/>
            <person name="Steenblock K."/>
            <person name="Brambilla E."/>
            <person name="Klenk H.-P."/>
            <person name="Eisen J.A."/>
        </authorList>
    </citation>
    <scope>NUCLEOTIDE SEQUENCE [LARGE SCALE GENOMIC DNA]</scope>
    <source>
        <strain evidence="9">ATCC 35074 / DSM 20540 / JCM 6276 / NBRC 101906 / NCIMB 13154 / VKM Ac-1939 / CCM 2703 / MRP</strain>
    </source>
</reference>
<sequence>MPVFAVDKPLNLTSHDVVGRVRRLRGTRRVGHTGTLDPLATGVLVVAVEDSTKVVQFMERDSKDYLAWISLGAGTPTLDAEGPVEVQAPVPPLTAEAVEAALAQFVGNIEQVPPQYSAIQVGGVRAYDVARRGGTLDLPARPVTIHRLDLLGSYPTLAEAPAHVSRGADGWQPDPAGRPVPLPPALGDFPTLLVRASVGSGTYLRSLARDLGAALGVPAHLAGLLRTRAGRYDLADCLELDAVAEAAGHSDLSALPFEVVEVPAQTATELRQGKRPRRPETGRLTVTHAGELVAVVDGDGAQWKVVRAWAGEKEG</sequence>
<dbReference type="Pfam" id="PF16198">
    <property type="entry name" value="TruB_C_2"/>
    <property type="match status" value="1"/>
</dbReference>
<dbReference type="PANTHER" id="PTHR13767">
    <property type="entry name" value="TRNA-PSEUDOURIDINE SYNTHASE"/>
    <property type="match status" value="1"/>
</dbReference>
<accession>F0RP08</accession>
<evidence type="ECO:0000256" key="2">
    <source>
        <dbReference type="ARBA" id="ARBA00005642"/>
    </source>
</evidence>
<comment type="similarity">
    <text evidence="2 5">Belongs to the pseudouridine synthase TruB family. Type 1 subfamily.</text>
</comment>
<dbReference type="HOGENOM" id="CLU_032087_0_2_0"/>
<evidence type="ECO:0000256" key="4">
    <source>
        <dbReference type="ARBA" id="ARBA00023235"/>
    </source>
</evidence>
<evidence type="ECO:0000259" key="6">
    <source>
        <dbReference type="Pfam" id="PF01509"/>
    </source>
</evidence>